<comment type="function">
    <text evidence="12 13">Catalyzes the ATP-dependent phosphorylation of L-homoserine to L-homoserine phosphate.</text>
</comment>
<evidence type="ECO:0000256" key="9">
    <source>
        <dbReference type="ARBA" id="ARBA00022777"/>
    </source>
</evidence>
<evidence type="ECO:0000256" key="8">
    <source>
        <dbReference type="ARBA" id="ARBA00022741"/>
    </source>
</evidence>
<dbReference type="InterPro" id="IPR020568">
    <property type="entry name" value="Ribosomal_Su5_D2-typ_SF"/>
</dbReference>
<dbReference type="EC" id="2.7.1.39" evidence="3 13"/>
<dbReference type="PRINTS" id="PR00958">
    <property type="entry name" value="HOMSERKINASE"/>
</dbReference>
<keyword evidence="6 13" id="KW-0808">Transferase</keyword>
<dbReference type="InterPro" id="IPR013750">
    <property type="entry name" value="GHMP_kinase_C_dom"/>
</dbReference>
<protein>
    <recommendedName>
        <fullName evidence="4 13">Homoserine kinase</fullName>
        <shortName evidence="13">HK</shortName>
        <shortName evidence="13">HSK</shortName>
        <ecNumber evidence="3 13">2.7.1.39</ecNumber>
    </recommendedName>
</protein>
<evidence type="ECO:0000256" key="2">
    <source>
        <dbReference type="ARBA" id="ARBA00007370"/>
    </source>
</evidence>
<feature type="binding site" evidence="13">
    <location>
        <begin position="100"/>
        <end position="110"/>
    </location>
    <ligand>
        <name>ATP</name>
        <dbReference type="ChEBI" id="CHEBI:30616"/>
    </ligand>
</feature>
<dbReference type="InterPro" id="IPR014721">
    <property type="entry name" value="Ribsml_uS5_D2-typ_fold_subgr"/>
</dbReference>
<dbReference type="InterPro" id="IPR006203">
    <property type="entry name" value="GHMP_knse_ATP-bd_CS"/>
</dbReference>
<dbReference type="PIRSF" id="PIRSF000676">
    <property type="entry name" value="Homoser_kin"/>
    <property type="match status" value="1"/>
</dbReference>
<comment type="subcellular location">
    <subcellularLocation>
        <location evidence="13">Cytoplasm</location>
    </subcellularLocation>
</comment>
<dbReference type="HAMAP" id="MF_00384">
    <property type="entry name" value="Homoser_kinase"/>
    <property type="match status" value="1"/>
</dbReference>
<dbReference type="GO" id="GO:0016301">
    <property type="term" value="F:kinase activity"/>
    <property type="evidence" value="ECO:0007669"/>
    <property type="project" value="UniProtKB-KW"/>
</dbReference>
<comment type="similarity">
    <text evidence="2 13">Belongs to the GHMP kinase family. Homoserine kinase subfamily.</text>
</comment>
<accession>A0ABQ5MS68</accession>
<comment type="caution">
    <text evidence="16">The sequence shown here is derived from an EMBL/GenBank/DDBJ whole genome shotgun (WGS) entry which is preliminary data.</text>
</comment>
<dbReference type="SUPFAM" id="SSF55060">
    <property type="entry name" value="GHMP Kinase, C-terminal domain"/>
    <property type="match status" value="1"/>
</dbReference>
<dbReference type="EMBL" id="BRVS01000005">
    <property type="protein sequence ID" value="GLB66825.1"/>
    <property type="molecule type" value="Genomic_DNA"/>
</dbReference>
<gene>
    <name evidence="13 16" type="primary">thrB</name>
    <name evidence="16" type="ORF">AHIS1636_12640</name>
</gene>
<evidence type="ECO:0000256" key="3">
    <source>
        <dbReference type="ARBA" id="ARBA00012078"/>
    </source>
</evidence>
<keyword evidence="9 13" id="KW-0418">Kinase</keyword>
<dbReference type="Gene3D" id="3.30.70.890">
    <property type="entry name" value="GHMP kinase, C-terminal domain"/>
    <property type="match status" value="1"/>
</dbReference>
<evidence type="ECO:0000256" key="13">
    <source>
        <dbReference type="HAMAP-Rule" id="MF_00384"/>
    </source>
</evidence>
<evidence type="ECO:0000256" key="5">
    <source>
        <dbReference type="ARBA" id="ARBA00022605"/>
    </source>
</evidence>
<dbReference type="Pfam" id="PF00288">
    <property type="entry name" value="GHMP_kinases_N"/>
    <property type="match status" value="1"/>
</dbReference>
<organism evidence="16 17">
    <name type="scientific">Arthrobacter mangrovi</name>
    <dbReference type="NCBI Taxonomy" id="2966350"/>
    <lineage>
        <taxon>Bacteria</taxon>
        <taxon>Bacillati</taxon>
        <taxon>Actinomycetota</taxon>
        <taxon>Actinomycetes</taxon>
        <taxon>Micrococcales</taxon>
        <taxon>Micrococcaceae</taxon>
        <taxon>Arthrobacter</taxon>
    </lineage>
</organism>
<evidence type="ECO:0000256" key="4">
    <source>
        <dbReference type="ARBA" id="ARBA00017858"/>
    </source>
</evidence>
<dbReference type="Pfam" id="PF08544">
    <property type="entry name" value="GHMP_kinases_C"/>
    <property type="match status" value="1"/>
</dbReference>
<evidence type="ECO:0000256" key="6">
    <source>
        <dbReference type="ARBA" id="ARBA00022679"/>
    </source>
</evidence>
<evidence type="ECO:0000259" key="15">
    <source>
        <dbReference type="Pfam" id="PF08544"/>
    </source>
</evidence>
<evidence type="ECO:0000256" key="7">
    <source>
        <dbReference type="ARBA" id="ARBA00022697"/>
    </source>
</evidence>
<evidence type="ECO:0000313" key="17">
    <source>
        <dbReference type="Proteomes" id="UP001209654"/>
    </source>
</evidence>
<dbReference type="InterPro" id="IPR006204">
    <property type="entry name" value="GHMP_kinase_N_dom"/>
</dbReference>
<keyword evidence="17" id="KW-1185">Reference proteome</keyword>
<dbReference type="NCBIfam" id="TIGR00191">
    <property type="entry name" value="thrB"/>
    <property type="match status" value="1"/>
</dbReference>
<comment type="pathway">
    <text evidence="1 13">Amino-acid biosynthesis; L-threonine biosynthesis; L-threonine from L-aspartate: step 4/5.</text>
</comment>
<feature type="domain" description="GHMP kinase C-terminal" evidence="15">
    <location>
        <begin position="232"/>
        <end position="288"/>
    </location>
</feature>
<evidence type="ECO:0000256" key="10">
    <source>
        <dbReference type="ARBA" id="ARBA00022840"/>
    </source>
</evidence>
<keyword evidence="10 13" id="KW-0067">ATP-binding</keyword>
<keyword evidence="13" id="KW-0963">Cytoplasm</keyword>
<dbReference type="Gene3D" id="3.30.230.10">
    <property type="match status" value="1"/>
</dbReference>
<evidence type="ECO:0000256" key="12">
    <source>
        <dbReference type="ARBA" id="ARBA00049954"/>
    </source>
</evidence>
<dbReference type="Proteomes" id="UP001209654">
    <property type="component" value="Unassembled WGS sequence"/>
</dbReference>
<dbReference type="PANTHER" id="PTHR20861">
    <property type="entry name" value="HOMOSERINE/4-DIPHOSPHOCYTIDYL-2-C-METHYL-D-ERYTHRITOL KINASE"/>
    <property type="match status" value="1"/>
</dbReference>
<dbReference type="InterPro" id="IPR000870">
    <property type="entry name" value="Homoserine_kinase"/>
</dbReference>
<sequence>MRTFERTAIAAGQRVSVRVPATSANLGPGFDSLGLAVTLYDQVSVESTDDGVFSARVTGEGSAELPRDESHLIIATIRDTLGRVGFESNGLRLEATNVIPHGRGLGSSAAAIVSAVLLANALLPADDRLSAQEVLQLCSAQEGHPDNVAPALAGRLAISWETAGSFFSTAVDVHPDIIPIVAIPSYELSTETARNLLPVSVPHHVAAANAGRAALLVQALTRDPSLLLPATVDALHQSHRAPAMAPSADLMASLRAAGFASVVSGAGPTVMTLARGRQQADRIREQIHAIVAASPIADGWRVLELEVDTDGAKVEMHRRN</sequence>
<evidence type="ECO:0000313" key="16">
    <source>
        <dbReference type="EMBL" id="GLB66825.1"/>
    </source>
</evidence>
<keyword evidence="5 13" id="KW-0028">Amino-acid biosynthesis</keyword>
<comment type="catalytic activity">
    <reaction evidence="11 13">
        <text>L-homoserine + ATP = O-phospho-L-homoserine + ADP + H(+)</text>
        <dbReference type="Rhea" id="RHEA:13985"/>
        <dbReference type="ChEBI" id="CHEBI:15378"/>
        <dbReference type="ChEBI" id="CHEBI:30616"/>
        <dbReference type="ChEBI" id="CHEBI:57476"/>
        <dbReference type="ChEBI" id="CHEBI:57590"/>
        <dbReference type="ChEBI" id="CHEBI:456216"/>
        <dbReference type="EC" id="2.7.1.39"/>
    </reaction>
</comment>
<dbReference type="SUPFAM" id="SSF54211">
    <property type="entry name" value="Ribosomal protein S5 domain 2-like"/>
    <property type="match status" value="1"/>
</dbReference>
<evidence type="ECO:0000256" key="11">
    <source>
        <dbReference type="ARBA" id="ARBA00049375"/>
    </source>
</evidence>
<dbReference type="PANTHER" id="PTHR20861:SF1">
    <property type="entry name" value="HOMOSERINE KINASE"/>
    <property type="match status" value="1"/>
</dbReference>
<evidence type="ECO:0000259" key="14">
    <source>
        <dbReference type="Pfam" id="PF00288"/>
    </source>
</evidence>
<evidence type="ECO:0000256" key="1">
    <source>
        <dbReference type="ARBA" id="ARBA00005015"/>
    </source>
</evidence>
<reference evidence="16 17" key="1">
    <citation type="journal article" date="2023" name="Int. J. Syst. Evol. Microbiol.">
        <title>Arthrobacter mangrovi sp. nov., an actinobacterium isolated from the rhizosphere of a mangrove.</title>
        <authorList>
            <person name="Hamada M."/>
            <person name="Saitou S."/>
            <person name="Enomoto N."/>
            <person name="Nanri K."/>
            <person name="Hidaka K."/>
            <person name="Miura T."/>
            <person name="Tamura T."/>
        </authorList>
    </citation>
    <scope>NUCLEOTIDE SEQUENCE [LARGE SCALE GENOMIC DNA]</scope>
    <source>
        <strain evidence="16 17">NBRC 112813</strain>
    </source>
</reference>
<dbReference type="PROSITE" id="PS00627">
    <property type="entry name" value="GHMP_KINASES_ATP"/>
    <property type="match status" value="1"/>
</dbReference>
<keyword evidence="7 13" id="KW-0791">Threonine biosynthesis</keyword>
<dbReference type="RefSeq" id="WP_264794976.1">
    <property type="nucleotide sequence ID" value="NZ_BRVS01000005.1"/>
</dbReference>
<proteinExistence type="inferred from homology"/>
<dbReference type="InterPro" id="IPR036554">
    <property type="entry name" value="GHMP_kinase_C_sf"/>
</dbReference>
<feature type="domain" description="GHMP kinase N-terminal" evidence="14">
    <location>
        <begin position="75"/>
        <end position="154"/>
    </location>
</feature>
<keyword evidence="8 13" id="KW-0547">Nucleotide-binding</keyword>
<name>A0ABQ5MS68_9MICC</name>